<dbReference type="SMART" id="SM00387">
    <property type="entry name" value="HATPase_c"/>
    <property type="match status" value="1"/>
</dbReference>
<dbReference type="Gene3D" id="1.10.10.60">
    <property type="entry name" value="Homeodomain-like"/>
    <property type="match status" value="1"/>
</dbReference>
<dbReference type="InterPro" id="IPR009057">
    <property type="entry name" value="Homeodomain-like_sf"/>
</dbReference>
<dbReference type="InterPro" id="IPR001789">
    <property type="entry name" value="Sig_transdc_resp-reg_receiver"/>
</dbReference>
<dbReference type="CDD" id="cd17574">
    <property type="entry name" value="REC_OmpR"/>
    <property type="match status" value="1"/>
</dbReference>
<dbReference type="SMART" id="SM00342">
    <property type="entry name" value="HTH_ARAC"/>
    <property type="match status" value="1"/>
</dbReference>
<reference evidence="16" key="1">
    <citation type="journal article" date="2014" name="Int. J. Syst. Evol. Microbiol.">
        <title>Complete genome sequence of Corynebacterium casei LMG S-19264T (=DSM 44701T), isolated from a smear-ripened cheese.</title>
        <authorList>
            <consortium name="US DOE Joint Genome Institute (JGI-PGF)"/>
            <person name="Walter F."/>
            <person name="Albersmeier A."/>
            <person name="Kalinowski J."/>
            <person name="Ruckert C."/>
        </authorList>
    </citation>
    <scope>NUCLEOTIDE SEQUENCE</scope>
    <source>
        <strain evidence="16">CGMCC 1.15448</strain>
    </source>
</reference>
<dbReference type="InterPro" id="IPR018060">
    <property type="entry name" value="HTH_AraC"/>
</dbReference>
<dbReference type="SUPFAM" id="SSF46689">
    <property type="entry name" value="Homeodomain-like"/>
    <property type="match status" value="1"/>
</dbReference>
<dbReference type="Pfam" id="PF07495">
    <property type="entry name" value="Y_Y_Y"/>
    <property type="match status" value="1"/>
</dbReference>
<keyword evidence="5 16" id="KW-0418">Kinase</keyword>
<dbReference type="PROSITE" id="PS50110">
    <property type="entry name" value="RESPONSE_REGULATORY"/>
    <property type="match status" value="1"/>
</dbReference>
<dbReference type="Proteomes" id="UP000607559">
    <property type="component" value="Unassembled WGS sequence"/>
</dbReference>
<dbReference type="GO" id="GO:0000155">
    <property type="term" value="F:phosphorelay sensor kinase activity"/>
    <property type="evidence" value="ECO:0007669"/>
    <property type="project" value="InterPro"/>
</dbReference>
<dbReference type="PROSITE" id="PS50109">
    <property type="entry name" value="HIS_KIN"/>
    <property type="match status" value="1"/>
</dbReference>
<dbReference type="InterPro" id="IPR011110">
    <property type="entry name" value="Reg_prop"/>
</dbReference>
<proteinExistence type="predicted"/>
<evidence type="ECO:0000256" key="9">
    <source>
        <dbReference type="PROSITE-ProRule" id="PRU00169"/>
    </source>
</evidence>
<evidence type="ECO:0000256" key="3">
    <source>
        <dbReference type="ARBA" id="ARBA00022553"/>
    </source>
</evidence>
<evidence type="ECO:0000256" key="2">
    <source>
        <dbReference type="ARBA" id="ARBA00012438"/>
    </source>
</evidence>
<gene>
    <name evidence="16" type="ORF">GCM10011511_50550</name>
</gene>
<evidence type="ECO:0000256" key="4">
    <source>
        <dbReference type="ARBA" id="ARBA00022679"/>
    </source>
</evidence>
<evidence type="ECO:0000313" key="16">
    <source>
        <dbReference type="EMBL" id="GGB20691.1"/>
    </source>
</evidence>
<dbReference type="InterPro" id="IPR011006">
    <property type="entry name" value="CheY-like_superfamily"/>
</dbReference>
<feature type="domain" description="Response regulatory" evidence="15">
    <location>
        <begin position="1100"/>
        <end position="1215"/>
    </location>
</feature>
<evidence type="ECO:0000256" key="1">
    <source>
        <dbReference type="ARBA" id="ARBA00000085"/>
    </source>
</evidence>
<feature type="signal peptide" evidence="12">
    <location>
        <begin position="1"/>
        <end position="22"/>
    </location>
</feature>
<dbReference type="SMART" id="SM00388">
    <property type="entry name" value="HisKA"/>
    <property type="match status" value="1"/>
</dbReference>
<name>A0A8J2UI74_9BACT</name>
<dbReference type="Gene3D" id="3.30.565.10">
    <property type="entry name" value="Histidine kinase-like ATPase, C-terminal domain"/>
    <property type="match status" value="1"/>
</dbReference>
<keyword evidence="6" id="KW-0805">Transcription regulation</keyword>
<keyword evidence="17" id="KW-1185">Reference proteome</keyword>
<reference evidence="16" key="2">
    <citation type="submission" date="2020-09" db="EMBL/GenBank/DDBJ databases">
        <authorList>
            <person name="Sun Q."/>
            <person name="Zhou Y."/>
        </authorList>
    </citation>
    <scope>NUCLEOTIDE SEQUENCE</scope>
    <source>
        <strain evidence="16">CGMCC 1.15448</strain>
    </source>
</reference>
<dbReference type="EC" id="2.7.13.3" evidence="2"/>
<feature type="chain" id="PRO_5035289766" description="histidine kinase" evidence="12">
    <location>
        <begin position="23"/>
        <end position="1361"/>
    </location>
</feature>
<keyword evidence="11" id="KW-0472">Membrane</keyword>
<evidence type="ECO:0000259" key="13">
    <source>
        <dbReference type="PROSITE" id="PS01124"/>
    </source>
</evidence>
<evidence type="ECO:0000256" key="12">
    <source>
        <dbReference type="SAM" id="SignalP"/>
    </source>
</evidence>
<keyword evidence="7" id="KW-0238">DNA-binding</keyword>
<evidence type="ECO:0000256" key="11">
    <source>
        <dbReference type="SAM" id="Phobius"/>
    </source>
</evidence>
<comment type="catalytic activity">
    <reaction evidence="1">
        <text>ATP + protein L-histidine = ADP + protein N-phospho-L-histidine.</text>
        <dbReference type="EC" id="2.7.13.3"/>
    </reaction>
</comment>
<evidence type="ECO:0000256" key="8">
    <source>
        <dbReference type="ARBA" id="ARBA00023163"/>
    </source>
</evidence>
<evidence type="ECO:0000256" key="5">
    <source>
        <dbReference type="ARBA" id="ARBA00022777"/>
    </source>
</evidence>
<dbReference type="InterPro" id="IPR005467">
    <property type="entry name" value="His_kinase_dom"/>
</dbReference>
<comment type="caution">
    <text evidence="16">The sequence shown here is derived from an EMBL/GenBank/DDBJ whole genome shotgun (WGS) entry which is preliminary data.</text>
</comment>
<dbReference type="InterPro" id="IPR036097">
    <property type="entry name" value="HisK_dim/P_sf"/>
</dbReference>
<dbReference type="Gene3D" id="2.130.10.10">
    <property type="entry name" value="YVTN repeat-like/Quinoprotein amine dehydrogenase"/>
    <property type="match status" value="2"/>
</dbReference>
<dbReference type="SUPFAM" id="SSF47384">
    <property type="entry name" value="Homodimeric domain of signal transducing histidine kinase"/>
    <property type="match status" value="1"/>
</dbReference>
<dbReference type="InterPro" id="IPR003594">
    <property type="entry name" value="HATPase_dom"/>
</dbReference>
<dbReference type="InterPro" id="IPR018062">
    <property type="entry name" value="HTH_AraC-typ_CS"/>
</dbReference>
<dbReference type="Gene3D" id="2.60.40.10">
    <property type="entry name" value="Immunoglobulins"/>
    <property type="match status" value="1"/>
</dbReference>
<accession>A0A8J2UI74</accession>
<feature type="region of interest" description="Disordered" evidence="10">
    <location>
        <begin position="1074"/>
        <end position="1093"/>
    </location>
</feature>
<dbReference type="Pfam" id="PF00512">
    <property type="entry name" value="HisKA"/>
    <property type="match status" value="1"/>
</dbReference>
<keyword evidence="4" id="KW-0808">Transferase</keyword>
<dbReference type="SUPFAM" id="SSF52172">
    <property type="entry name" value="CheY-like"/>
    <property type="match status" value="1"/>
</dbReference>
<evidence type="ECO:0000313" key="17">
    <source>
        <dbReference type="Proteomes" id="UP000607559"/>
    </source>
</evidence>
<organism evidence="16 17">
    <name type="scientific">Puia dinghuensis</name>
    <dbReference type="NCBI Taxonomy" id="1792502"/>
    <lineage>
        <taxon>Bacteria</taxon>
        <taxon>Pseudomonadati</taxon>
        <taxon>Bacteroidota</taxon>
        <taxon>Chitinophagia</taxon>
        <taxon>Chitinophagales</taxon>
        <taxon>Chitinophagaceae</taxon>
        <taxon>Puia</taxon>
    </lineage>
</organism>
<dbReference type="PROSITE" id="PS00041">
    <property type="entry name" value="HTH_ARAC_FAMILY_1"/>
    <property type="match status" value="1"/>
</dbReference>
<dbReference type="PRINTS" id="PR00344">
    <property type="entry name" value="BCTRLSENSOR"/>
</dbReference>
<dbReference type="InterPro" id="IPR003661">
    <property type="entry name" value="HisK_dim/P_dom"/>
</dbReference>
<evidence type="ECO:0000259" key="14">
    <source>
        <dbReference type="PROSITE" id="PS50109"/>
    </source>
</evidence>
<dbReference type="Pfam" id="PF02518">
    <property type="entry name" value="HATPase_c"/>
    <property type="match status" value="1"/>
</dbReference>
<evidence type="ECO:0000256" key="10">
    <source>
        <dbReference type="SAM" id="MobiDB-lite"/>
    </source>
</evidence>
<dbReference type="PROSITE" id="PS01124">
    <property type="entry name" value="HTH_ARAC_FAMILY_2"/>
    <property type="match status" value="1"/>
</dbReference>
<dbReference type="FunFam" id="2.60.40.10:FF:000791">
    <property type="entry name" value="Two-component system sensor histidine kinase/response regulator"/>
    <property type="match status" value="1"/>
</dbReference>
<feature type="domain" description="HTH araC/xylS-type" evidence="13">
    <location>
        <begin position="1247"/>
        <end position="1346"/>
    </location>
</feature>
<dbReference type="RefSeq" id="WP_188937093.1">
    <property type="nucleotide sequence ID" value="NZ_BMJC01000006.1"/>
</dbReference>
<feature type="domain" description="Histidine kinase" evidence="14">
    <location>
        <begin position="822"/>
        <end position="1040"/>
    </location>
</feature>
<dbReference type="InterPro" id="IPR004358">
    <property type="entry name" value="Sig_transdc_His_kin-like_C"/>
</dbReference>
<keyword evidence="3 9" id="KW-0597">Phosphoprotein</keyword>
<evidence type="ECO:0000256" key="6">
    <source>
        <dbReference type="ARBA" id="ARBA00023015"/>
    </source>
</evidence>
<dbReference type="InterPro" id="IPR036890">
    <property type="entry name" value="HATPase_C_sf"/>
</dbReference>
<dbReference type="Pfam" id="PF12833">
    <property type="entry name" value="HTH_18"/>
    <property type="match status" value="1"/>
</dbReference>
<sequence length="1361" mass="152857">MNTKKVCLLPLLTLLAITTALAQGSVRYLGIENGLSNNAVTQIYQDNKGFMWFGTYDGLNRYDGYKFKIFRNRIGDTSSLADNNINRIEGAPDNRIWVGGRKGLSIFNPVTETFKTPRYTIARTRTLQPLTDNILYIKTVSNDSILVGTEHLGLFEFDTAGRGSQLSLAGAPFYEAAAVAADSVNRRYWIFVQGNGLYRYEATGLRLVSPASARTSCITTDRQGDVWLGTDSGLYKYDVAHGAISGNYLPVSSKVVNLYTDRQGILWIACDGSGILLLHPGENKAQPLSFPHGQQGLSSNSVFAIYEDKENRKWIGTLRGGVNIIDPQRNPFEVHRFPTNNAYGQINNFIFSFCEAADGNIWVGTDGAGLRYWNRKTNSCIAYTASHTGDGSISSDFITSILEDSHQTTWVGTWYGGVNRYIPSVRSFRRYTCYNPLTRSEENNVWLVYEDKAHCLWVSTSNNGTLYCYNPGNDHFEALDPAGLSNLQCLAEDRNGNFWGGTYTALVKIDRTGKKHVFYPTGYPVRCIREDAHGNFWVGTDGGGLLLFDRDRGKFVRYTDADGLSSNAILQMLEDKEANLWISTFNGLIRFNTRRMTARNFMQDDGLQSNQFSYKAAGVLRSGEFLFGGIRGFNIFYPDSVQSYTDAPVLQVTGIRINNEPVTANTRWITRADAGAIKEITVPFEQNTISVDYAALEYNSTDKINYTYKLEGWDKTWLSAGDQRTATYTRLPEGSYVLSIKNTNTAGEWGTATPVLRITVLPPWYRTWWAYLLYALTICSGIFVYVTYARNKERLKYEIRLAHLENEKEKEIAERKLSYFTHISHEFRTPLTLIINPLKQWVRDNTPTAESSGLTTAYRNARRLLSLIDQLLLFRKADSNMDVLNITRIDMTAICREVYALFLQQAKARHIDYRLDAPAGPLEIAGDYEKIEIALFNLLSNAFKFTPEGGTIVLSLEHTQATVCIRVEDSGCGIDEKEKAFIFDKFRQGDAQHAQQGRSLGFGIGLFLVKNFIDAHKGNIHVDSTLGKGTAFSIVLPAPLATSPAAAPGPMGDGKELAANNHLLEELAADAEPVAQTKREEAGAPGEGRQPEELVSERRSILLVDDNREILEYLRRLFEQQYVVMEASSGEEGLALAEDQMPDLIISDVQMGDMDGITLCTRIKNSETLGHIPVILLTAATSDEMRLKGLQGGADDYITKPFDAHLLQTKVDTVLRNRNILQKYFFDSITLRESTVKVPVGYKHFLAKCIQVVEDNIDKEDFNIKKFAKAMGMSHRALYHKIKSISGQSAVAFIRQIRLRRSAVLMLREEMNINQAAFQVGMGDVKYFREQFIKTFGMTPSEYIKKYRPLFNRDLTVIPRE</sequence>
<dbReference type="InterPro" id="IPR011123">
    <property type="entry name" value="Y_Y_Y"/>
</dbReference>
<dbReference type="SMART" id="SM00448">
    <property type="entry name" value="REC"/>
    <property type="match status" value="1"/>
</dbReference>
<dbReference type="Pfam" id="PF00072">
    <property type="entry name" value="Response_reg"/>
    <property type="match status" value="1"/>
</dbReference>
<dbReference type="PANTHER" id="PTHR43547">
    <property type="entry name" value="TWO-COMPONENT HISTIDINE KINASE"/>
    <property type="match status" value="1"/>
</dbReference>
<dbReference type="InterPro" id="IPR013783">
    <property type="entry name" value="Ig-like_fold"/>
</dbReference>
<keyword evidence="12" id="KW-0732">Signal</keyword>
<dbReference type="FunFam" id="3.30.565.10:FF:000006">
    <property type="entry name" value="Sensor histidine kinase WalK"/>
    <property type="match status" value="1"/>
</dbReference>
<dbReference type="EMBL" id="BMJC01000006">
    <property type="protein sequence ID" value="GGB20691.1"/>
    <property type="molecule type" value="Genomic_DNA"/>
</dbReference>
<dbReference type="SUPFAM" id="SSF55874">
    <property type="entry name" value="ATPase domain of HSP90 chaperone/DNA topoisomerase II/histidine kinase"/>
    <property type="match status" value="1"/>
</dbReference>
<evidence type="ECO:0000256" key="7">
    <source>
        <dbReference type="ARBA" id="ARBA00023125"/>
    </source>
</evidence>
<dbReference type="SUPFAM" id="SSF63829">
    <property type="entry name" value="Calcium-dependent phosphotriesterase"/>
    <property type="match status" value="3"/>
</dbReference>
<dbReference type="PANTHER" id="PTHR43547:SF2">
    <property type="entry name" value="HYBRID SIGNAL TRANSDUCTION HISTIDINE KINASE C"/>
    <property type="match status" value="1"/>
</dbReference>
<protein>
    <recommendedName>
        <fullName evidence="2">histidine kinase</fullName>
        <ecNumber evidence="2">2.7.13.3</ecNumber>
    </recommendedName>
</protein>
<feature type="modified residue" description="4-aspartylphosphate" evidence="9">
    <location>
        <position position="1148"/>
    </location>
</feature>
<dbReference type="Gene3D" id="3.40.50.2300">
    <property type="match status" value="1"/>
</dbReference>
<keyword evidence="11" id="KW-1133">Transmembrane helix</keyword>
<dbReference type="Pfam" id="PF07494">
    <property type="entry name" value="Reg_prop"/>
    <property type="match status" value="4"/>
</dbReference>
<dbReference type="GO" id="GO:0003700">
    <property type="term" value="F:DNA-binding transcription factor activity"/>
    <property type="evidence" value="ECO:0007669"/>
    <property type="project" value="InterPro"/>
</dbReference>
<keyword evidence="8" id="KW-0804">Transcription</keyword>
<feature type="transmembrane region" description="Helical" evidence="11">
    <location>
        <begin position="768"/>
        <end position="788"/>
    </location>
</feature>
<evidence type="ECO:0000259" key="15">
    <source>
        <dbReference type="PROSITE" id="PS50110"/>
    </source>
</evidence>
<dbReference type="InterPro" id="IPR015943">
    <property type="entry name" value="WD40/YVTN_repeat-like_dom_sf"/>
</dbReference>
<keyword evidence="11" id="KW-0812">Transmembrane</keyword>
<dbReference type="GO" id="GO:0043565">
    <property type="term" value="F:sequence-specific DNA binding"/>
    <property type="evidence" value="ECO:0007669"/>
    <property type="project" value="InterPro"/>
</dbReference>
<dbReference type="Gene3D" id="1.10.287.130">
    <property type="match status" value="1"/>
</dbReference>